<evidence type="ECO:0000256" key="4">
    <source>
        <dbReference type="ARBA" id="ARBA00023295"/>
    </source>
</evidence>
<keyword evidence="9" id="KW-1185">Reference proteome</keyword>
<feature type="domain" description="Glycosyl hydrolase family 32 N-terminal" evidence="6">
    <location>
        <begin position="1"/>
        <end position="303"/>
    </location>
</feature>
<dbReference type="SUPFAM" id="SSF49899">
    <property type="entry name" value="Concanavalin A-like lectins/glucanases"/>
    <property type="match status" value="1"/>
</dbReference>
<dbReference type="Pfam" id="PF08244">
    <property type="entry name" value="Glyco_hydro_32C"/>
    <property type="match status" value="1"/>
</dbReference>
<comment type="caution">
    <text evidence="8">The sequence shown here is derived from an EMBL/GenBank/DDBJ whole genome shotgun (WGS) entry which is preliminary data.</text>
</comment>
<keyword evidence="3" id="KW-0325">Glycoprotein</keyword>
<dbReference type="SUPFAM" id="SSF75005">
    <property type="entry name" value="Arabinanase/levansucrase/invertase"/>
    <property type="match status" value="1"/>
</dbReference>
<reference evidence="8" key="1">
    <citation type="submission" date="2021-03" db="EMBL/GenBank/DDBJ databases">
        <authorList>
            <person name="Li Z."/>
            <person name="Yang C."/>
        </authorList>
    </citation>
    <scope>NUCLEOTIDE SEQUENCE</scope>
    <source>
        <strain evidence="8">Dzin_1.0</strain>
        <tissue evidence="8">Leaf</tissue>
    </source>
</reference>
<dbReference type="Gene3D" id="2.115.10.20">
    <property type="entry name" value="Glycosyl hydrolase domain, family 43"/>
    <property type="match status" value="1"/>
</dbReference>
<proteinExistence type="inferred from homology"/>
<dbReference type="SMART" id="SM00640">
    <property type="entry name" value="Glyco_32"/>
    <property type="match status" value="1"/>
</dbReference>
<feature type="domain" description="Glycosyl hydrolase family 32 C-terminal" evidence="7">
    <location>
        <begin position="306"/>
        <end position="500"/>
    </location>
</feature>
<organism evidence="8 9">
    <name type="scientific">Dioscorea zingiberensis</name>
    <dbReference type="NCBI Taxonomy" id="325984"/>
    <lineage>
        <taxon>Eukaryota</taxon>
        <taxon>Viridiplantae</taxon>
        <taxon>Streptophyta</taxon>
        <taxon>Embryophyta</taxon>
        <taxon>Tracheophyta</taxon>
        <taxon>Spermatophyta</taxon>
        <taxon>Magnoliopsida</taxon>
        <taxon>Liliopsida</taxon>
        <taxon>Dioscoreales</taxon>
        <taxon>Dioscoreaceae</taxon>
        <taxon>Dioscorea</taxon>
    </lineage>
</organism>
<evidence type="ECO:0000256" key="2">
    <source>
        <dbReference type="ARBA" id="ARBA00022801"/>
    </source>
</evidence>
<dbReference type="AlphaFoldDB" id="A0A9D5HEI8"/>
<dbReference type="GO" id="GO:0004553">
    <property type="term" value="F:hydrolase activity, hydrolyzing O-glycosyl compounds"/>
    <property type="evidence" value="ECO:0007669"/>
    <property type="project" value="InterPro"/>
</dbReference>
<dbReference type="OrthoDB" id="202537at2759"/>
<dbReference type="InterPro" id="IPR050551">
    <property type="entry name" value="Fructan_Metab_Enzymes"/>
</dbReference>
<dbReference type="EMBL" id="JAGGNH010000005">
    <property type="protein sequence ID" value="KAJ0973398.1"/>
    <property type="molecule type" value="Genomic_DNA"/>
</dbReference>
<dbReference type="InterPro" id="IPR001362">
    <property type="entry name" value="Glyco_hydro_32"/>
</dbReference>
<evidence type="ECO:0000256" key="5">
    <source>
        <dbReference type="RuleBase" id="RU362110"/>
    </source>
</evidence>
<gene>
    <name evidence="8" type="ORF">J5N97_021357</name>
</gene>
<evidence type="ECO:0000259" key="6">
    <source>
        <dbReference type="Pfam" id="PF00251"/>
    </source>
</evidence>
<dbReference type="Gene3D" id="2.60.120.560">
    <property type="entry name" value="Exo-inulinase, domain 1"/>
    <property type="match status" value="1"/>
</dbReference>
<keyword evidence="2 5" id="KW-0378">Hydrolase</keyword>
<dbReference type="InterPro" id="IPR023296">
    <property type="entry name" value="Glyco_hydro_beta-prop_sf"/>
</dbReference>
<protein>
    <submittedName>
        <fullName evidence="8">Uncharacterized protein</fullName>
    </submittedName>
</protein>
<dbReference type="Pfam" id="PF00251">
    <property type="entry name" value="Glyco_hydro_32N"/>
    <property type="match status" value="1"/>
</dbReference>
<dbReference type="InterPro" id="IPR013189">
    <property type="entry name" value="Glyco_hydro_32_C"/>
</dbReference>
<evidence type="ECO:0000259" key="7">
    <source>
        <dbReference type="Pfam" id="PF08244"/>
    </source>
</evidence>
<dbReference type="GO" id="GO:0005975">
    <property type="term" value="P:carbohydrate metabolic process"/>
    <property type="evidence" value="ECO:0007669"/>
    <property type="project" value="InterPro"/>
</dbReference>
<reference evidence="8" key="2">
    <citation type="journal article" date="2022" name="Hortic Res">
        <title>The genome of Dioscorea zingiberensis sheds light on the biosynthesis, origin and evolution of the medicinally important diosgenin saponins.</title>
        <authorList>
            <person name="Li Y."/>
            <person name="Tan C."/>
            <person name="Li Z."/>
            <person name="Guo J."/>
            <person name="Li S."/>
            <person name="Chen X."/>
            <person name="Wang C."/>
            <person name="Dai X."/>
            <person name="Yang H."/>
            <person name="Song W."/>
            <person name="Hou L."/>
            <person name="Xu J."/>
            <person name="Tong Z."/>
            <person name="Xu A."/>
            <person name="Yuan X."/>
            <person name="Wang W."/>
            <person name="Yang Q."/>
            <person name="Chen L."/>
            <person name="Sun Z."/>
            <person name="Wang K."/>
            <person name="Pan B."/>
            <person name="Chen J."/>
            <person name="Bao Y."/>
            <person name="Liu F."/>
            <person name="Qi X."/>
            <person name="Gang D.R."/>
            <person name="Wen J."/>
            <person name="Li J."/>
        </authorList>
    </citation>
    <scope>NUCLEOTIDE SEQUENCE</scope>
    <source>
        <strain evidence="8">Dzin_1.0</strain>
    </source>
</reference>
<keyword evidence="4 5" id="KW-0326">Glycosidase</keyword>
<evidence type="ECO:0000313" key="8">
    <source>
        <dbReference type="EMBL" id="KAJ0973398.1"/>
    </source>
</evidence>
<evidence type="ECO:0000256" key="1">
    <source>
        <dbReference type="ARBA" id="ARBA00009902"/>
    </source>
</evidence>
<dbReference type="PANTHER" id="PTHR31953">
    <property type="entry name" value="BETA-FRUCTOFURANOSIDASE, INSOLUBLE ISOENZYME CWINV1-RELATED"/>
    <property type="match status" value="1"/>
</dbReference>
<dbReference type="InterPro" id="IPR013148">
    <property type="entry name" value="Glyco_hydro_32_N"/>
</dbReference>
<evidence type="ECO:0000313" key="9">
    <source>
        <dbReference type="Proteomes" id="UP001085076"/>
    </source>
</evidence>
<accession>A0A9D5HEI8</accession>
<comment type="similarity">
    <text evidence="1 5">Belongs to the glycosyl hydrolase 32 family.</text>
</comment>
<dbReference type="FunFam" id="2.60.120.560:FF:000002">
    <property type="entry name" value="Beta-fructofuranosidase, insoluble isoenzyme CWINV1"/>
    <property type="match status" value="1"/>
</dbReference>
<dbReference type="InterPro" id="IPR013320">
    <property type="entry name" value="ConA-like_dom_sf"/>
</dbReference>
<dbReference type="Proteomes" id="UP001085076">
    <property type="component" value="Miscellaneous, Linkage group lg05"/>
</dbReference>
<sequence length="507" mass="57222">MYYNGIYHLFYQFNPKGAVWGNIVWGHSVSKDLINWAPLEPALYPTKPFDINGCWSGSITILPGNKPVIFYTGVDTNNTQVQNLAFPKNLSDPYLREWIKPDYNPVIVPDDSIEPSKFRDPTTAWLSPDKHWKTIIGTRRKHRGMAVMYRSKDFVHWIKAKHPLHSSSNTGMWECPDFYPVSLNGNHGVDTSLFGNGFKHVLKNSLDETRFDYYTVGTYYSEKDRYVPDRTSADDHTGLRYDYGNFYASKTFFDAGKKRRILWGWSNESDTTVDDVAKGWAGIQTIPRAVWLDESGKQLVQWPVEELEKLRGKLVEIKNKEMKTGDVFEVKGIVTSQADVEVKFEVSGLEKAEEFDPSWEDPQVLCGEKGAGVKGGVGPFGLMVLASEHHEEHTAVLFRVFKAPNKHVVLLCHDTSKSSLKGGIYKPSYAGYVDVDVGKSGEISLRTLIDGSVVESFGAGGRTCITSRVYPGLALEGNAHLYVFNNGKEKVRVSHLRAWEMVRPEMN</sequence>
<dbReference type="CDD" id="cd18624">
    <property type="entry name" value="GH32_Fruct1-like"/>
    <property type="match status" value="1"/>
</dbReference>
<evidence type="ECO:0000256" key="3">
    <source>
        <dbReference type="ARBA" id="ARBA00023180"/>
    </source>
</evidence>
<dbReference type="FunFam" id="2.115.10.20:FF:000001">
    <property type="entry name" value="Beta-fructofuranosidase, insoluble isoenzyme CWINV1"/>
    <property type="match status" value="1"/>
</dbReference>
<name>A0A9D5HEI8_9LILI</name>